<dbReference type="GO" id="GO:0055052">
    <property type="term" value="C:ATP-binding cassette (ABC) transporter complex, substrate-binding subunit-containing"/>
    <property type="evidence" value="ECO:0007669"/>
    <property type="project" value="TreeGrafter"/>
</dbReference>
<evidence type="ECO:0000256" key="2">
    <source>
        <dbReference type="ARBA" id="ARBA00022448"/>
    </source>
</evidence>
<dbReference type="GO" id="GO:1901982">
    <property type="term" value="F:maltose binding"/>
    <property type="evidence" value="ECO:0007669"/>
    <property type="project" value="TreeGrafter"/>
</dbReference>
<dbReference type="Proteomes" id="UP000410049">
    <property type="component" value="Unassembled WGS sequence"/>
</dbReference>
<evidence type="ECO:0000256" key="1">
    <source>
        <dbReference type="ARBA" id="ARBA00008520"/>
    </source>
</evidence>
<evidence type="ECO:0000256" key="3">
    <source>
        <dbReference type="ARBA" id="ARBA00022729"/>
    </source>
</evidence>
<evidence type="ECO:0000313" key="5">
    <source>
        <dbReference type="Proteomes" id="UP000410049"/>
    </source>
</evidence>
<keyword evidence="3" id="KW-0732">Signal</keyword>
<name>A0A5M9ZSH5_9BIFI</name>
<dbReference type="SUPFAM" id="SSF53850">
    <property type="entry name" value="Periplasmic binding protein-like II"/>
    <property type="match status" value="1"/>
</dbReference>
<comment type="similarity">
    <text evidence="1">Belongs to the bacterial solute-binding protein 1 family.</text>
</comment>
<dbReference type="EMBL" id="RZUH01000001">
    <property type="protein sequence ID" value="KAA8829782.1"/>
    <property type="molecule type" value="Genomic_DNA"/>
</dbReference>
<sequence length="452" mass="49084">MPHTIRRASAARRTARNRAVTRALAATLAIASLATVGGCGEAARAAAKANANEITIWTHSAGSEAELADVQQIIDDYNASPDKKATVKLQAFPQSSYNDSIISASSANNLPCLVDVDQPNTPYWAWAGILEPLTDEALLERADDLMESGKGTWNGDLYTVGYFDATVALFARKSVLDKLGIRVATVDEPWTKAEMDDALAKLKASGEWTYPFEIGTADNKSEWYAYAYAPILQSFGGDLINRDGYQSADGVLNGKEGKAFARWMRDLVAKGYISSKGGSDTALDFVNNKSGLLYGGIWSMSTFKKYAKDYDDIVVMPMTDFGHGSVTGGGSWTVGMTQSCPNKAAAQDYIRFSLQDKYVANIAKAGMNIPTTEGAQKLVPEFSDGGDMQIFTEISKKYVKMRPETPAYNFISTEFRKTIGDIMNGADVDTWLDKAVNHIDGNIQGADGYRKN</sequence>
<dbReference type="Gene3D" id="3.40.190.10">
    <property type="entry name" value="Periplasmic binding protein-like II"/>
    <property type="match status" value="1"/>
</dbReference>
<protein>
    <submittedName>
        <fullName evidence="4">Extracellular solute-binding protein</fullName>
    </submittedName>
</protein>
<dbReference type="GO" id="GO:0015768">
    <property type="term" value="P:maltose transport"/>
    <property type="evidence" value="ECO:0007669"/>
    <property type="project" value="TreeGrafter"/>
</dbReference>
<gene>
    <name evidence="4" type="ORF">EMO91_02140</name>
</gene>
<reference evidence="4 5" key="1">
    <citation type="journal article" date="2019" name="Syst. Appl. Microbiol.">
        <title>Characterization of Bifidobacterium species in feaces of the Egyptian fruit bat: Description of B. vespertilionis sp. nov. and B. rousetti sp. nov.</title>
        <authorList>
            <person name="Modesto M."/>
            <person name="Satti M."/>
            <person name="Watanabe K."/>
            <person name="Puglisi E."/>
            <person name="Morelli L."/>
            <person name="Huang C.-H."/>
            <person name="Liou J.-S."/>
            <person name="Miyashita M."/>
            <person name="Tamura T."/>
            <person name="Saito S."/>
            <person name="Mori K."/>
            <person name="Huang L."/>
            <person name="Sciavilla P."/>
            <person name="Sandri C."/>
            <person name="Spiezio C."/>
            <person name="Vitali F."/>
            <person name="Cavalieri D."/>
            <person name="Perpetuini G."/>
            <person name="Tofalo R."/>
            <person name="Bonetti A."/>
            <person name="Arita M."/>
            <person name="Mattarelli P."/>
        </authorList>
    </citation>
    <scope>NUCLEOTIDE SEQUENCE [LARGE SCALE GENOMIC DNA]</scope>
    <source>
        <strain evidence="4 5">RST17</strain>
    </source>
</reference>
<dbReference type="PANTHER" id="PTHR30061">
    <property type="entry name" value="MALTOSE-BINDING PERIPLASMIC PROTEIN"/>
    <property type="match status" value="1"/>
</dbReference>
<dbReference type="RefSeq" id="WP_150378656.1">
    <property type="nucleotide sequence ID" value="NZ_RZUH01000001.1"/>
</dbReference>
<organism evidence="4 5">
    <name type="scientific">Bifidobacterium myosotis</name>
    <dbReference type="NCBI Taxonomy" id="1630166"/>
    <lineage>
        <taxon>Bacteria</taxon>
        <taxon>Bacillati</taxon>
        <taxon>Actinomycetota</taxon>
        <taxon>Actinomycetes</taxon>
        <taxon>Bifidobacteriales</taxon>
        <taxon>Bifidobacteriaceae</taxon>
        <taxon>Bifidobacterium</taxon>
    </lineage>
</organism>
<proteinExistence type="inferred from homology"/>
<dbReference type="AlphaFoldDB" id="A0A5M9ZSH5"/>
<dbReference type="Pfam" id="PF13416">
    <property type="entry name" value="SBP_bac_8"/>
    <property type="match status" value="1"/>
</dbReference>
<keyword evidence="2" id="KW-0813">Transport</keyword>
<evidence type="ECO:0000313" key="4">
    <source>
        <dbReference type="EMBL" id="KAA8829782.1"/>
    </source>
</evidence>
<dbReference type="InterPro" id="IPR006059">
    <property type="entry name" value="SBP"/>
</dbReference>
<accession>A0A5M9ZSH5</accession>
<dbReference type="PANTHER" id="PTHR30061:SF50">
    <property type="entry name" value="MALTOSE_MALTODEXTRIN-BINDING PERIPLASMIC PROTEIN"/>
    <property type="match status" value="1"/>
</dbReference>
<comment type="caution">
    <text evidence="4">The sequence shown here is derived from an EMBL/GenBank/DDBJ whole genome shotgun (WGS) entry which is preliminary data.</text>
</comment>
<dbReference type="GO" id="GO:0042956">
    <property type="term" value="P:maltodextrin transmembrane transport"/>
    <property type="evidence" value="ECO:0007669"/>
    <property type="project" value="TreeGrafter"/>
</dbReference>